<reference evidence="9" key="2">
    <citation type="submission" date="2023-05" db="EMBL/GenBank/DDBJ databases">
        <authorList>
            <consortium name="Lawrence Berkeley National Laboratory"/>
            <person name="Steindorff A."/>
            <person name="Hensen N."/>
            <person name="Bonometti L."/>
            <person name="Westerberg I."/>
            <person name="Brannstrom I.O."/>
            <person name="Guillou S."/>
            <person name="Cros-Aarteil S."/>
            <person name="Calhoun S."/>
            <person name="Haridas S."/>
            <person name="Kuo A."/>
            <person name="Mondo S."/>
            <person name="Pangilinan J."/>
            <person name="Riley R."/>
            <person name="Labutti K."/>
            <person name="Andreopoulos B."/>
            <person name="Lipzen A."/>
            <person name="Chen C."/>
            <person name="Yanf M."/>
            <person name="Daum C."/>
            <person name="Ng V."/>
            <person name="Clum A."/>
            <person name="Ohm R."/>
            <person name="Martin F."/>
            <person name="Silar P."/>
            <person name="Natvig D."/>
            <person name="Lalanne C."/>
            <person name="Gautier V."/>
            <person name="Ament-Velasquez S.L."/>
            <person name="Kruys A."/>
            <person name="Hutchinson M.I."/>
            <person name="Powell A.J."/>
            <person name="Barry K."/>
            <person name="Miller A.N."/>
            <person name="Grigoriev I.V."/>
            <person name="Debuchy R."/>
            <person name="Gladieux P."/>
            <person name="Thoren M.H."/>
            <person name="Johannesson H."/>
        </authorList>
    </citation>
    <scope>NUCLEOTIDE SEQUENCE</scope>
    <source>
        <strain evidence="9">CBS 141.50</strain>
    </source>
</reference>
<keyword evidence="10" id="KW-1185">Reference proteome</keyword>
<proteinExistence type="predicted"/>
<evidence type="ECO:0000256" key="1">
    <source>
        <dbReference type="ARBA" id="ARBA00004123"/>
    </source>
</evidence>
<dbReference type="GO" id="GO:0000976">
    <property type="term" value="F:transcription cis-regulatory region binding"/>
    <property type="evidence" value="ECO:0007669"/>
    <property type="project" value="TreeGrafter"/>
</dbReference>
<keyword evidence="6" id="KW-0539">Nucleus</keyword>
<feature type="compositionally biased region" description="Low complexity" evidence="7">
    <location>
        <begin position="243"/>
        <end position="254"/>
    </location>
</feature>
<dbReference type="Gene3D" id="4.10.240.10">
    <property type="entry name" value="Zn(2)-C6 fungal-type DNA-binding domain"/>
    <property type="match status" value="1"/>
</dbReference>
<feature type="compositionally biased region" description="Low complexity" evidence="7">
    <location>
        <begin position="116"/>
        <end position="152"/>
    </location>
</feature>
<dbReference type="SMART" id="SM00066">
    <property type="entry name" value="GAL4"/>
    <property type="match status" value="1"/>
</dbReference>
<name>A0AAN6UYT4_9PEZI</name>
<comment type="subcellular location">
    <subcellularLocation>
        <location evidence="1">Nucleus</location>
    </subcellularLocation>
</comment>
<dbReference type="RefSeq" id="XP_062635058.1">
    <property type="nucleotide sequence ID" value="XM_062781473.1"/>
</dbReference>
<dbReference type="AlphaFoldDB" id="A0AAN6UYT4"/>
<dbReference type="Pfam" id="PF00172">
    <property type="entry name" value="Zn_clus"/>
    <property type="match status" value="1"/>
</dbReference>
<dbReference type="InterPro" id="IPR036864">
    <property type="entry name" value="Zn2-C6_fun-type_DNA-bd_sf"/>
</dbReference>
<dbReference type="CDD" id="cd00067">
    <property type="entry name" value="GAL4"/>
    <property type="match status" value="1"/>
</dbReference>
<evidence type="ECO:0000256" key="2">
    <source>
        <dbReference type="ARBA" id="ARBA00022833"/>
    </source>
</evidence>
<gene>
    <name evidence="9" type="ORF">C8A04DRAFT_30673</name>
</gene>
<evidence type="ECO:0000256" key="5">
    <source>
        <dbReference type="ARBA" id="ARBA00023163"/>
    </source>
</evidence>
<dbReference type="GO" id="GO:0008270">
    <property type="term" value="F:zinc ion binding"/>
    <property type="evidence" value="ECO:0007669"/>
    <property type="project" value="InterPro"/>
</dbReference>
<dbReference type="PANTHER" id="PTHR37534">
    <property type="entry name" value="TRANSCRIPTIONAL ACTIVATOR PROTEIN UGA3"/>
    <property type="match status" value="1"/>
</dbReference>
<feature type="compositionally biased region" description="Pro residues" evidence="7">
    <location>
        <begin position="102"/>
        <end position="115"/>
    </location>
</feature>
<evidence type="ECO:0000256" key="3">
    <source>
        <dbReference type="ARBA" id="ARBA00023015"/>
    </source>
</evidence>
<dbReference type="GeneID" id="87818086"/>
<dbReference type="GO" id="GO:0045944">
    <property type="term" value="P:positive regulation of transcription by RNA polymerase II"/>
    <property type="evidence" value="ECO:0007669"/>
    <property type="project" value="TreeGrafter"/>
</dbReference>
<dbReference type="GO" id="GO:0005634">
    <property type="term" value="C:nucleus"/>
    <property type="evidence" value="ECO:0007669"/>
    <property type="project" value="UniProtKB-SubCell"/>
</dbReference>
<dbReference type="GO" id="GO:0000981">
    <property type="term" value="F:DNA-binding transcription factor activity, RNA polymerase II-specific"/>
    <property type="evidence" value="ECO:0007669"/>
    <property type="project" value="InterPro"/>
</dbReference>
<dbReference type="PANTHER" id="PTHR37534:SF25">
    <property type="entry name" value="ZN(II)2CYS6 TRANSCRIPTION FACTOR (EUROFUNG)"/>
    <property type="match status" value="1"/>
</dbReference>
<keyword evidence="2" id="KW-0862">Zinc</keyword>
<evidence type="ECO:0000313" key="10">
    <source>
        <dbReference type="Proteomes" id="UP001302676"/>
    </source>
</evidence>
<keyword evidence="3" id="KW-0805">Transcription regulation</keyword>
<reference evidence="9" key="1">
    <citation type="journal article" date="2023" name="Mol. Phylogenet. Evol.">
        <title>Genome-scale phylogeny and comparative genomics of the fungal order Sordariales.</title>
        <authorList>
            <person name="Hensen N."/>
            <person name="Bonometti L."/>
            <person name="Westerberg I."/>
            <person name="Brannstrom I.O."/>
            <person name="Guillou S."/>
            <person name="Cros-Aarteil S."/>
            <person name="Calhoun S."/>
            <person name="Haridas S."/>
            <person name="Kuo A."/>
            <person name="Mondo S."/>
            <person name="Pangilinan J."/>
            <person name="Riley R."/>
            <person name="LaButti K."/>
            <person name="Andreopoulos B."/>
            <person name="Lipzen A."/>
            <person name="Chen C."/>
            <person name="Yan M."/>
            <person name="Daum C."/>
            <person name="Ng V."/>
            <person name="Clum A."/>
            <person name="Steindorff A."/>
            <person name="Ohm R.A."/>
            <person name="Martin F."/>
            <person name="Silar P."/>
            <person name="Natvig D.O."/>
            <person name="Lalanne C."/>
            <person name="Gautier V."/>
            <person name="Ament-Velasquez S.L."/>
            <person name="Kruys A."/>
            <person name="Hutchinson M.I."/>
            <person name="Powell A.J."/>
            <person name="Barry K."/>
            <person name="Miller A.N."/>
            <person name="Grigoriev I.V."/>
            <person name="Debuchy R."/>
            <person name="Gladieux P."/>
            <person name="Hiltunen Thoren M."/>
            <person name="Johannesson H."/>
        </authorList>
    </citation>
    <scope>NUCLEOTIDE SEQUENCE</scope>
    <source>
        <strain evidence="9">CBS 141.50</strain>
    </source>
</reference>
<keyword evidence="5" id="KW-0804">Transcription</keyword>
<dbReference type="InterPro" id="IPR021858">
    <property type="entry name" value="Fun_TF"/>
</dbReference>
<feature type="region of interest" description="Disordered" evidence="7">
    <location>
        <begin position="102"/>
        <end position="160"/>
    </location>
</feature>
<organism evidence="9 10">
    <name type="scientific">Dichotomopilus funicola</name>
    <dbReference type="NCBI Taxonomy" id="1934379"/>
    <lineage>
        <taxon>Eukaryota</taxon>
        <taxon>Fungi</taxon>
        <taxon>Dikarya</taxon>
        <taxon>Ascomycota</taxon>
        <taxon>Pezizomycotina</taxon>
        <taxon>Sordariomycetes</taxon>
        <taxon>Sordariomycetidae</taxon>
        <taxon>Sordariales</taxon>
        <taxon>Chaetomiaceae</taxon>
        <taxon>Dichotomopilus</taxon>
    </lineage>
</organism>
<evidence type="ECO:0000259" key="8">
    <source>
        <dbReference type="PROSITE" id="PS50048"/>
    </source>
</evidence>
<feature type="region of interest" description="Disordered" evidence="7">
    <location>
        <begin position="48"/>
        <end position="86"/>
    </location>
</feature>
<comment type="caution">
    <text evidence="9">The sequence shown here is derived from an EMBL/GenBank/DDBJ whole genome shotgun (WGS) entry which is preliminary data.</text>
</comment>
<evidence type="ECO:0000256" key="6">
    <source>
        <dbReference type="ARBA" id="ARBA00023242"/>
    </source>
</evidence>
<evidence type="ECO:0000313" key="9">
    <source>
        <dbReference type="EMBL" id="KAK4141687.1"/>
    </source>
</evidence>
<dbReference type="PROSITE" id="PS00463">
    <property type="entry name" value="ZN2_CY6_FUNGAL_1"/>
    <property type="match status" value="1"/>
</dbReference>
<evidence type="ECO:0000256" key="4">
    <source>
        <dbReference type="ARBA" id="ARBA00023125"/>
    </source>
</evidence>
<feature type="compositionally biased region" description="Polar residues" evidence="7">
    <location>
        <begin position="51"/>
        <end position="68"/>
    </location>
</feature>
<dbReference type="SUPFAM" id="SSF57701">
    <property type="entry name" value="Zn2/Cys6 DNA-binding domain"/>
    <property type="match status" value="1"/>
</dbReference>
<feature type="region of interest" description="Disordered" evidence="7">
    <location>
        <begin position="243"/>
        <end position="269"/>
    </location>
</feature>
<feature type="domain" description="Zn(2)-C6 fungal-type" evidence="8">
    <location>
        <begin position="9"/>
        <end position="39"/>
    </location>
</feature>
<dbReference type="Proteomes" id="UP001302676">
    <property type="component" value="Unassembled WGS sequence"/>
</dbReference>
<dbReference type="EMBL" id="MU853607">
    <property type="protein sequence ID" value="KAK4141687.1"/>
    <property type="molecule type" value="Genomic_DNA"/>
</dbReference>
<sequence>MGKQRSRDGCLTCRSRHVKCDETRPICGNCRKSNRDCRLVERRAEIRFHNAPSTRASRSKTPGSNRALSTSSTSSPPFTNPPYTSPPISIPQLVFADFASPDYPPSLGPVDPTPTSPVSVSPHTTRSPPEIPNIPTQHSSQHSQHTTSTPTITPTPPITPNPTLTRAEASLLHHYTTHLARWLDCTDATRHFTLQIPALATTRPVLLDAILSFAARHRGDVDAADAAHERCITRIIVLLDEQTNSSNTNDNNNEGGDDESSPVGNEENEKEKENAILLCAIVILRVFEQLTAGSQHADRERHLAGCGALLQQRQICHAAPSGLHEAAFWVYMRQCLYNACIHQQALPANVEGFFEGALLPPVDDDGTPAGAASRGMMGEEGRLRGETAWANSMTWICARVVQFCFGGDDAGGSIQSRMARWVELEEAVEGWMRLKPGGFEPVWQGESPEGDTEEEDGVPWPEYCFAADWHVVAFGFYQLARILLVLYKPSPRFVVRRVGGGLRREDALILQHARALCGSCKSEPGNVPARITLCHSLFLWGGLLDDPRERAGVVQLLEELERDHAWPTAWIISLLREEWGTTDVN</sequence>
<dbReference type="PROSITE" id="PS50048">
    <property type="entry name" value="ZN2_CY6_FUNGAL_2"/>
    <property type="match status" value="1"/>
</dbReference>
<evidence type="ECO:0000256" key="7">
    <source>
        <dbReference type="SAM" id="MobiDB-lite"/>
    </source>
</evidence>
<accession>A0AAN6UYT4</accession>
<keyword evidence="4" id="KW-0238">DNA-binding</keyword>
<dbReference type="InterPro" id="IPR001138">
    <property type="entry name" value="Zn2Cys6_DnaBD"/>
</dbReference>
<protein>
    <recommendedName>
        <fullName evidence="8">Zn(2)-C6 fungal-type domain-containing protein</fullName>
    </recommendedName>
</protein>
<dbReference type="Pfam" id="PF11951">
    <property type="entry name" value="Fungal_trans_2"/>
    <property type="match status" value="1"/>
</dbReference>